<dbReference type="AlphaFoldDB" id="A0A9P5RS08"/>
<proteinExistence type="predicted"/>
<dbReference type="PROSITE" id="PS50181">
    <property type="entry name" value="FBOX"/>
    <property type="match status" value="1"/>
</dbReference>
<dbReference type="EMBL" id="JAAAUQ010000971">
    <property type="protein sequence ID" value="KAF9145169.1"/>
    <property type="molecule type" value="Genomic_DNA"/>
</dbReference>
<reference evidence="2" key="1">
    <citation type="journal article" date="2020" name="Fungal Divers.">
        <title>Resolving the Mortierellaceae phylogeny through synthesis of multi-gene phylogenetics and phylogenomics.</title>
        <authorList>
            <person name="Vandepol N."/>
            <person name="Liber J."/>
            <person name="Desiro A."/>
            <person name="Na H."/>
            <person name="Kennedy M."/>
            <person name="Barry K."/>
            <person name="Grigoriev I.V."/>
            <person name="Miller A.N."/>
            <person name="O'Donnell K."/>
            <person name="Stajich J.E."/>
            <person name="Bonito G."/>
        </authorList>
    </citation>
    <scope>NUCLEOTIDE SEQUENCE</scope>
    <source>
        <strain evidence="2">NRRL 6426</strain>
    </source>
</reference>
<comment type="caution">
    <text evidence="2">The sequence shown here is derived from an EMBL/GenBank/DDBJ whole genome shotgun (WGS) entry which is preliminary data.</text>
</comment>
<dbReference type="SUPFAM" id="SSF81383">
    <property type="entry name" value="F-box domain"/>
    <property type="match status" value="1"/>
</dbReference>
<sequence>MSETTLLTLPPETLFQILTYLTRPDLCASVLVSRAWSTTFTPHLWSNLQLRAVPRQPPRDHHWDVLHDQREPWFMKLKRSILAGGLARNGHLVRTFVCGYYGAVELLAEYGGTCVGLKELAVGSEVDPGVPFSETMPDMDLTPLVTVLERNSQLRRVKLIGRMLDERHPGFGKLLRAIPASVEDLELKKWDLLRGKRKFHFQIANDIANGIQSDKDDDKDGGYVSNTEEIGYDAATSPRFPRLKRLALHSYGVDINKRTLEYVLTHSPNLETLRLQDSGQPIPLKFLTQLLSLHCPRLINLHVLDWHTLLDAELAGLLDVCKAGWRILGLPQNYYYEHHFGPLSTAALLRHAPTLENVRLDGSWRLPSITMQQLLSSAPNLKRLDAISKDRSYSCNFNMDAQDIVNGADWVCTGLGSLKIQIGGIPRPDIKTHMNGRPFDAPQDLLHQSTTTMTASRAIQHKVYTQLSRLTNLRQLILGHDDVERENGCEEREAHSEGEYYERKATIENGYQYECLEMTLDSGLGLLGSLKGLRKLEIDAMALGEWSAEGRERDERWKEENWRELERHIWMEWERRVEKKYSDHFWFHLGYLSYY</sequence>
<dbReference type="InterPro" id="IPR032675">
    <property type="entry name" value="LRR_dom_sf"/>
</dbReference>
<dbReference type="InterPro" id="IPR036047">
    <property type="entry name" value="F-box-like_dom_sf"/>
</dbReference>
<evidence type="ECO:0000259" key="1">
    <source>
        <dbReference type="PROSITE" id="PS50181"/>
    </source>
</evidence>
<gene>
    <name evidence="2" type="ORF">BG015_011987</name>
</gene>
<name>A0A9P5RS08_9FUNG</name>
<accession>A0A9P5RS08</accession>
<evidence type="ECO:0000313" key="3">
    <source>
        <dbReference type="Proteomes" id="UP000748756"/>
    </source>
</evidence>
<dbReference type="Proteomes" id="UP000748756">
    <property type="component" value="Unassembled WGS sequence"/>
</dbReference>
<dbReference type="SMART" id="SM00256">
    <property type="entry name" value="FBOX"/>
    <property type="match status" value="1"/>
</dbReference>
<dbReference type="InterPro" id="IPR001810">
    <property type="entry name" value="F-box_dom"/>
</dbReference>
<organism evidence="2 3">
    <name type="scientific">Linnemannia schmuckeri</name>
    <dbReference type="NCBI Taxonomy" id="64567"/>
    <lineage>
        <taxon>Eukaryota</taxon>
        <taxon>Fungi</taxon>
        <taxon>Fungi incertae sedis</taxon>
        <taxon>Mucoromycota</taxon>
        <taxon>Mortierellomycotina</taxon>
        <taxon>Mortierellomycetes</taxon>
        <taxon>Mortierellales</taxon>
        <taxon>Mortierellaceae</taxon>
        <taxon>Linnemannia</taxon>
    </lineage>
</organism>
<dbReference type="Gene3D" id="3.80.10.10">
    <property type="entry name" value="Ribonuclease Inhibitor"/>
    <property type="match status" value="1"/>
</dbReference>
<dbReference type="OrthoDB" id="2418021at2759"/>
<dbReference type="Pfam" id="PF12937">
    <property type="entry name" value="F-box-like"/>
    <property type="match status" value="1"/>
</dbReference>
<dbReference type="SUPFAM" id="SSF52047">
    <property type="entry name" value="RNI-like"/>
    <property type="match status" value="1"/>
</dbReference>
<evidence type="ECO:0000313" key="2">
    <source>
        <dbReference type="EMBL" id="KAF9145169.1"/>
    </source>
</evidence>
<keyword evidence="3" id="KW-1185">Reference proteome</keyword>
<dbReference type="Gene3D" id="1.20.1280.50">
    <property type="match status" value="1"/>
</dbReference>
<feature type="domain" description="F-box" evidence="1">
    <location>
        <begin position="3"/>
        <end position="48"/>
    </location>
</feature>
<protein>
    <recommendedName>
        <fullName evidence="1">F-box domain-containing protein</fullName>
    </recommendedName>
</protein>